<evidence type="ECO:0000313" key="2">
    <source>
        <dbReference type="EMBL" id="KAL1249501.1"/>
    </source>
</evidence>
<name>A0ABR3L9B8_9TELE</name>
<sequence length="155" mass="17736">MEVERWFHLVDSQTVLGAIQRDSYGYQTFFANRVGEIQKAGPVNEWWWIPGDVNIADIITRLVHLKILVKSLRFPVEEWPIKSAAKVAADARERVNKLQRKTFSVVLTRAQAKKDQREAEKENLEGSSPERKNDPTSISSDLSICRKIKCGKIKS</sequence>
<evidence type="ECO:0000256" key="1">
    <source>
        <dbReference type="SAM" id="MobiDB-lite"/>
    </source>
</evidence>
<dbReference type="PANTHER" id="PTHR22955">
    <property type="entry name" value="RETROTRANSPOSON"/>
    <property type="match status" value="1"/>
</dbReference>
<comment type="caution">
    <text evidence="2">The sequence shown here is derived from an EMBL/GenBank/DDBJ whole genome shotgun (WGS) entry which is preliminary data.</text>
</comment>
<gene>
    <name evidence="2" type="ORF">QQF64_020506</name>
</gene>
<protein>
    <submittedName>
        <fullName evidence="2">Uncharacterized protein</fullName>
    </submittedName>
</protein>
<keyword evidence="3" id="KW-1185">Reference proteome</keyword>
<dbReference type="Proteomes" id="UP001558613">
    <property type="component" value="Unassembled WGS sequence"/>
</dbReference>
<evidence type="ECO:0000313" key="3">
    <source>
        <dbReference type="Proteomes" id="UP001558613"/>
    </source>
</evidence>
<organism evidence="2 3">
    <name type="scientific">Cirrhinus molitorella</name>
    <name type="common">mud carp</name>
    <dbReference type="NCBI Taxonomy" id="172907"/>
    <lineage>
        <taxon>Eukaryota</taxon>
        <taxon>Metazoa</taxon>
        <taxon>Chordata</taxon>
        <taxon>Craniata</taxon>
        <taxon>Vertebrata</taxon>
        <taxon>Euteleostomi</taxon>
        <taxon>Actinopterygii</taxon>
        <taxon>Neopterygii</taxon>
        <taxon>Teleostei</taxon>
        <taxon>Ostariophysi</taxon>
        <taxon>Cypriniformes</taxon>
        <taxon>Cyprinidae</taxon>
        <taxon>Labeoninae</taxon>
        <taxon>Labeonini</taxon>
        <taxon>Cirrhinus</taxon>
    </lineage>
</organism>
<accession>A0ABR3L9B8</accession>
<dbReference type="EMBL" id="JAYMGO010000023">
    <property type="protein sequence ID" value="KAL1249501.1"/>
    <property type="molecule type" value="Genomic_DNA"/>
</dbReference>
<feature type="region of interest" description="Disordered" evidence="1">
    <location>
        <begin position="113"/>
        <end position="139"/>
    </location>
</feature>
<feature type="compositionally biased region" description="Basic and acidic residues" evidence="1">
    <location>
        <begin position="113"/>
        <end position="134"/>
    </location>
</feature>
<proteinExistence type="predicted"/>
<dbReference type="PANTHER" id="PTHR22955:SF67">
    <property type="entry name" value="ASPARTIC PUTATIVE DOMAIN-CONTAINING PROTEIN-RELATED"/>
    <property type="match status" value="1"/>
</dbReference>
<reference evidence="2 3" key="1">
    <citation type="submission" date="2023-09" db="EMBL/GenBank/DDBJ databases">
        <authorList>
            <person name="Wang M."/>
        </authorList>
    </citation>
    <scope>NUCLEOTIDE SEQUENCE [LARGE SCALE GENOMIC DNA]</scope>
    <source>
        <strain evidence="2">GT-2023</strain>
        <tissue evidence="2">Liver</tissue>
    </source>
</reference>